<dbReference type="AlphaFoldDB" id="A0A9Q0DFE6"/>
<gene>
    <name evidence="1" type="ORF">NHX12_011207</name>
</gene>
<sequence>MFKWSVSTLMGPTLHPKPGGKDMCFVPLEDILVKLMEPSSPGRASRTREIYDPSTEVMDFIEGDHINRLLPEKADH</sequence>
<dbReference type="OrthoDB" id="8962372at2759"/>
<evidence type="ECO:0000313" key="1">
    <source>
        <dbReference type="EMBL" id="KAJ3587610.1"/>
    </source>
</evidence>
<reference evidence="1" key="1">
    <citation type="submission" date="2022-07" db="EMBL/GenBank/DDBJ databases">
        <title>Chromosome-level genome of Muraenolepis orangiensis.</title>
        <authorList>
            <person name="Kim J."/>
        </authorList>
    </citation>
    <scope>NUCLEOTIDE SEQUENCE</scope>
    <source>
        <strain evidence="1">KU_S4_2022</strain>
        <tissue evidence="1">Muscle</tissue>
    </source>
</reference>
<comment type="caution">
    <text evidence="1">The sequence shown here is derived from an EMBL/GenBank/DDBJ whole genome shotgun (WGS) entry which is preliminary data.</text>
</comment>
<organism evidence="1 2">
    <name type="scientific">Muraenolepis orangiensis</name>
    <name type="common">Patagonian moray cod</name>
    <dbReference type="NCBI Taxonomy" id="630683"/>
    <lineage>
        <taxon>Eukaryota</taxon>
        <taxon>Metazoa</taxon>
        <taxon>Chordata</taxon>
        <taxon>Craniata</taxon>
        <taxon>Vertebrata</taxon>
        <taxon>Euteleostomi</taxon>
        <taxon>Actinopterygii</taxon>
        <taxon>Neopterygii</taxon>
        <taxon>Teleostei</taxon>
        <taxon>Neoteleostei</taxon>
        <taxon>Acanthomorphata</taxon>
        <taxon>Zeiogadaria</taxon>
        <taxon>Gadariae</taxon>
        <taxon>Gadiformes</taxon>
        <taxon>Muraenolepidoidei</taxon>
        <taxon>Muraenolepididae</taxon>
        <taxon>Muraenolepis</taxon>
    </lineage>
</organism>
<evidence type="ECO:0000313" key="2">
    <source>
        <dbReference type="Proteomes" id="UP001148018"/>
    </source>
</evidence>
<keyword evidence="2" id="KW-1185">Reference proteome</keyword>
<protein>
    <submittedName>
        <fullName evidence="1">Uncharacterized protein</fullName>
    </submittedName>
</protein>
<name>A0A9Q0DFE6_9TELE</name>
<proteinExistence type="predicted"/>
<dbReference type="EMBL" id="JANIIK010000116">
    <property type="protein sequence ID" value="KAJ3587610.1"/>
    <property type="molecule type" value="Genomic_DNA"/>
</dbReference>
<dbReference type="Proteomes" id="UP001148018">
    <property type="component" value="Unassembled WGS sequence"/>
</dbReference>
<accession>A0A9Q0DFE6</accession>